<evidence type="ECO:0000313" key="2">
    <source>
        <dbReference type="EMBL" id="SDO53086.1"/>
    </source>
</evidence>
<accession>A0A1H0KB51</accession>
<feature type="transmembrane region" description="Helical" evidence="1">
    <location>
        <begin position="187"/>
        <end position="215"/>
    </location>
</feature>
<feature type="transmembrane region" description="Helical" evidence="1">
    <location>
        <begin position="145"/>
        <end position="167"/>
    </location>
</feature>
<dbReference type="RefSeq" id="WP_084311659.1">
    <property type="nucleotide sequence ID" value="NZ_FNIJ01000012.1"/>
</dbReference>
<evidence type="ECO:0000313" key="3">
    <source>
        <dbReference type="Proteomes" id="UP000242957"/>
    </source>
</evidence>
<dbReference type="OrthoDB" id="9781069at2"/>
<proteinExistence type="predicted"/>
<keyword evidence="3" id="KW-1185">Reference proteome</keyword>
<dbReference type="EMBL" id="FNIJ01000012">
    <property type="protein sequence ID" value="SDO53086.1"/>
    <property type="molecule type" value="Genomic_DNA"/>
</dbReference>
<feature type="transmembrane region" description="Helical" evidence="1">
    <location>
        <begin position="58"/>
        <end position="80"/>
    </location>
</feature>
<organism evidence="2 3">
    <name type="scientific">Pseudomonas jinjuensis</name>
    <dbReference type="NCBI Taxonomy" id="198616"/>
    <lineage>
        <taxon>Bacteria</taxon>
        <taxon>Pseudomonadati</taxon>
        <taxon>Pseudomonadota</taxon>
        <taxon>Gammaproteobacteria</taxon>
        <taxon>Pseudomonadales</taxon>
        <taxon>Pseudomonadaceae</taxon>
        <taxon>Pseudomonas</taxon>
    </lineage>
</organism>
<reference evidence="3" key="1">
    <citation type="submission" date="2016-10" db="EMBL/GenBank/DDBJ databases">
        <authorList>
            <person name="Varghese N."/>
            <person name="Submissions S."/>
        </authorList>
    </citation>
    <scope>NUCLEOTIDE SEQUENCE [LARGE SCALE GENOMIC DNA]</scope>
    <source>
        <strain evidence="3">JCM 21621</strain>
    </source>
</reference>
<sequence>MIRDALPASTALAATGAGRWLPRLRLADGALEALKWLALLLMTGDHLNKYLFNETLPLLFETGRVAMPLFVVVLACNLARRGAGARGAYRRTALRLALFGVLATPPFIALGGLLKGWYPLNILFTLLVITLATAACERAAAGRSLYWGVVAAVVILGGTCVEFWWPAVLLGLSVGWYVRRPGLAPAAGILLSLAALCPLNGNAWAFAALPLVLAATRVTPTVPRWRWLFYVYYPLHLLALWLIRIPMAKAGYLFLI</sequence>
<keyword evidence="1" id="KW-0472">Membrane</keyword>
<dbReference type="STRING" id="198616.SAMN05216193_112115"/>
<feature type="transmembrane region" description="Helical" evidence="1">
    <location>
        <begin position="227"/>
        <end position="247"/>
    </location>
</feature>
<dbReference type="Proteomes" id="UP000242957">
    <property type="component" value="Unassembled WGS sequence"/>
</dbReference>
<feature type="transmembrane region" description="Helical" evidence="1">
    <location>
        <begin position="117"/>
        <end position="136"/>
    </location>
</feature>
<gene>
    <name evidence="2" type="ORF">SAMN05216193_112115</name>
</gene>
<evidence type="ECO:0000256" key="1">
    <source>
        <dbReference type="SAM" id="Phobius"/>
    </source>
</evidence>
<protein>
    <submittedName>
        <fullName evidence="2">TraX protein</fullName>
    </submittedName>
</protein>
<keyword evidence="1" id="KW-1133">Transmembrane helix</keyword>
<feature type="transmembrane region" description="Helical" evidence="1">
    <location>
        <begin position="92"/>
        <end position="111"/>
    </location>
</feature>
<keyword evidence="1" id="KW-0812">Transmembrane</keyword>
<dbReference type="Pfam" id="PF05857">
    <property type="entry name" value="TraX"/>
    <property type="match status" value="1"/>
</dbReference>
<dbReference type="InterPro" id="IPR008875">
    <property type="entry name" value="TraX"/>
</dbReference>
<dbReference type="AlphaFoldDB" id="A0A1H0KB51"/>
<name>A0A1H0KB51_9PSED</name>